<dbReference type="OrthoDB" id="10657407at2759"/>
<name>A0A423VQR2_9PEZI</name>
<keyword evidence="2" id="KW-0472">Membrane</keyword>
<evidence type="ECO:0000256" key="2">
    <source>
        <dbReference type="SAM" id="Phobius"/>
    </source>
</evidence>
<dbReference type="EMBL" id="LKEA01000045">
    <property type="protein sequence ID" value="ROV93400.1"/>
    <property type="molecule type" value="Genomic_DNA"/>
</dbReference>
<gene>
    <name evidence="3" type="ORF">VMCG_08432</name>
</gene>
<evidence type="ECO:0000313" key="4">
    <source>
        <dbReference type="Proteomes" id="UP000283895"/>
    </source>
</evidence>
<feature type="transmembrane region" description="Helical" evidence="2">
    <location>
        <begin position="82"/>
        <end position="107"/>
    </location>
</feature>
<proteinExistence type="predicted"/>
<accession>A0A423VQR2</accession>
<comment type="caution">
    <text evidence="3">The sequence shown here is derived from an EMBL/GenBank/DDBJ whole genome shotgun (WGS) entry which is preliminary data.</text>
</comment>
<dbReference type="AlphaFoldDB" id="A0A423VQR2"/>
<protein>
    <submittedName>
        <fullName evidence="3">Uncharacterized protein</fullName>
    </submittedName>
</protein>
<keyword evidence="2" id="KW-1133">Transmembrane helix</keyword>
<keyword evidence="2" id="KW-0812">Transmembrane</keyword>
<feature type="region of interest" description="Disordered" evidence="1">
    <location>
        <begin position="163"/>
        <end position="186"/>
    </location>
</feature>
<evidence type="ECO:0000313" key="3">
    <source>
        <dbReference type="EMBL" id="ROV93400.1"/>
    </source>
</evidence>
<sequence length="186" mass="20421">MAPAAQKILLGDLPLAATSPQATVPTTPYCAMLCRAMLTISPGHVHYESPFQTVDMGMLTSCISHFSTSLNQHLCRFLHPSLFPAVLSIACSVVVWTCALLACAAVLRLILQGRSRGDQCVNDDDDDDDDDDVGEKRASWRLVRRGCVSLAGEEEVRKFEMEEEGRVGMEVSKDEPLEHLPGHLRI</sequence>
<evidence type="ECO:0000256" key="1">
    <source>
        <dbReference type="SAM" id="MobiDB-lite"/>
    </source>
</evidence>
<dbReference type="Proteomes" id="UP000283895">
    <property type="component" value="Unassembled WGS sequence"/>
</dbReference>
<organism evidence="3 4">
    <name type="scientific">Cytospora schulzeri</name>
    <dbReference type="NCBI Taxonomy" id="448051"/>
    <lineage>
        <taxon>Eukaryota</taxon>
        <taxon>Fungi</taxon>
        <taxon>Dikarya</taxon>
        <taxon>Ascomycota</taxon>
        <taxon>Pezizomycotina</taxon>
        <taxon>Sordariomycetes</taxon>
        <taxon>Sordariomycetidae</taxon>
        <taxon>Diaporthales</taxon>
        <taxon>Cytosporaceae</taxon>
        <taxon>Cytospora</taxon>
    </lineage>
</organism>
<keyword evidence="4" id="KW-1185">Reference proteome</keyword>
<reference evidence="3 4" key="1">
    <citation type="submission" date="2015-09" db="EMBL/GenBank/DDBJ databases">
        <title>Host preference determinants of Valsa canker pathogens revealed by comparative genomics.</title>
        <authorList>
            <person name="Yin Z."/>
            <person name="Huang L."/>
        </authorList>
    </citation>
    <scope>NUCLEOTIDE SEQUENCE [LARGE SCALE GENOMIC DNA]</scope>
    <source>
        <strain evidence="3 4">03-1</strain>
    </source>
</reference>